<sequence length="470" mass="50491">MRQDLGLGALIALVFSSMVGAGIFSLPQNMAQQAQVGAIALGWLITGVGMLALACVYQRLALRRPDLDGGIFTYARAGFGDFIGFNAAWGYWVCQLLANVSYVVVLFSALSYFTDRPGHTLLGEGNTPLAIGLGSVLVWGVHLLILKGVRRAALVNLVATLAKLIPLLVLCVALLLAFHLETFRLDVWGEQALGGVLEQVTSTMKVTLWVFIGIEGAVVVSARARRRQDVGRATLIALLGALALYVMVSLFALGVMSQPEVAALKNPSTAAILAQIVGPWGAWLINIGMVISVLGAFLSWTLLASEVPFIAAQSGLFPRWFSRLNQHGTPKHGLWATTLLVQLFLLVILLQESTYLALVNITTSAALVPYFFSAAYGLKLAWQDRARAQASAQDLLLGALASGYGLWLVYAAGVEYLLLATLLYVPGLLILHLARRQRGQTWGRAEALGGLILVCLAAWSAWRWAQGLLG</sequence>
<accession>A0ABP8PZR8</accession>
<comment type="similarity">
    <text evidence="2">Belongs to the amino acid-polyamine-organocation (APC) superfamily. Basic amino acid/polyamine antiporter (APA) (TC 2.A.3.2) family.</text>
</comment>
<keyword evidence="6" id="KW-0029">Amino-acid transport</keyword>
<feature type="transmembrane region" description="Helical" evidence="9">
    <location>
        <begin position="37"/>
        <end position="57"/>
    </location>
</feature>
<gene>
    <name evidence="10" type="primary">arcD</name>
    <name evidence="10" type="ORF">GCM10023095_04780</name>
</gene>
<evidence type="ECO:0000256" key="1">
    <source>
        <dbReference type="ARBA" id="ARBA00004651"/>
    </source>
</evidence>
<evidence type="ECO:0000256" key="4">
    <source>
        <dbReference type="ARBA" id="ARBA00022475"/>
    </source>
</evidence>
<evidence type="ECO:0000256" key="7">
    <source>
        <dbReference type="ARBA" id="ARBA00022989"/>
    </source>
</evidence>
<evidence type="ECO:0000256" key="3">
    <source>
        <dbReference type="ARBA" id="ARBA00022448"/>
    </source>
</evidence>
<dbReference type="PANTHER" id="PTHR42770:SF4">
    <property type="entry name" value="ARGININE_ORNITHINE ANTIPORTER-RELATED"/>
    <property type="match status" value="1"/>
</dbReference>
<feature type="transmembrane region" description="Helical" evidence="9">
    <location>
        <begin position="416"/>
        <end position="434"/>
    </location>
</feature>
<evidence type="ECO:0000256" key="8">
    <source>
        <dbReference type="ARBA" id="ARBA00023136"/>
    </source>
</evidence>
<feature type="transmembrane region" description="Helical" evidence="9">
    <location>
        <begin position="125"/>
        <end position="146"/>
    </location>
</feature>
<feature type="transmembrane region" description="Helical" evidence="9">
    <location>
        <begin position="333"/>
        <end position="350"/>
    </location>
</feature>
<comment type="subcellular location">
    <subcellularLocation>
        <location evidence="1">Cell membrane</location>
        <topology evidence="1">Multi-pass membrane protein</topology>
    </subcellularLocation>
</comment>
<dbReference type="InterPro" id="IPR004754">
    <property type="entry name" value="Amino_acid_antiprt"/>
</dbReference>
<dbReference type="Pfam" id="PF13520">
    <property type="entry name" value="AA_permease_2"/>
    <property type="match status" value="1"/>
</dbReference>
<protein>
    <submittedName>
        <fullName evidence="10">Arginine-ornithine antiporter</fullName>
    </submittedName>
</protein>
<evidence type="ECO:0000256" key="6">
    <source>
        <dbReference type="ARBA" id="ARBA00022970"/>
    </source>
</evidence>
<keyword evidence="4" id="KW-1003">Cell membrane</keyword>
<dbReference type="RefSeq" id="WP_345009679.1">
    <property type="nucleotide sequence ID" value="NZ_BAABFC010000001.1"/>
</dbReference>
<evidence type="ECO:0000313" key="11">
    <source>
        <dbReference type="Proteomes" id="UP001501321"/>
    </source>
</evidence>
<feature type="transmembrane region" description="Helical" evidence="9">
    <location>
        <begin position="89"/>
        <end position="113"/>
    </location>
</feature>
<keyword evidence="11" id="KW-1185">Reference proteome</keyword>
<dbReference type="PIRSF" id="PIRSF006060">
    <property type="entry name" value="AA_transporter"/>
    <property type="match status" value="1"/>
</dbReference>
<feature type="transmembrane region" description="Helical" evidence="9">
    <location>
        <begin position="206"/>
        <end position="224"/>
    </location>
</feature>
<feature type="transmembrane region" description="Helical" evidence="9">
    <location>
        <begin position="283"/>
        <end position="312"/>
    </location>
</feature>
<feature type="transmembrane region" description="Helical" evidence="9">
    <location>
        <begin position="446"/>
        <end position="465"/>
    </location>
</feature>
<feature type="transmembrane region" description="Helical" evidence="9">
    <location>
        <begin position="153"/>
        <end position="178"/>
    </location>
</feature>
<name>A0ABP8PZR8_9GAMM</name>
<reference evidence="11" key="1">
    <citation type="journal article" date="2019" name="Int. J. Syst. Evol. Microbiol.">
        <title>The Global Catalogue of Microorganisms (GCM) 10K type strain sequencing project: providing services to taxonomists for standard genome sequencing and annotation.</title>
        <authorList>
            <consortium name="The Broad Institute Genomics Platform"/>
            <consortium name="The Broad Institute Genome Sequencing Center for Infectious Disease"/>
            <person name="Wu L."/>
            <person name="Ma J."/>
        </authorList>
    </citation>
    <scope>NUCLEOTIDE SEQUENCE [LARGE SCALE GENOMIC DNA]</scope>
    <source>
        <strain evidence="11">JCM 32226</strain>
    </source>
</reference>
<dbReference type="EMBL" id="BAABFC010000001">
    <property type="protein sequence ID" value="GAA4493885.1"/>
    <property type="molecule type" value="Genomic_DNA"/>
</dbReference>
<evidence type="ECO:0000256" key="9">
    <source>
        <dbReference type="SAM" id="Phobius"/>
    </source>
</evidence>
<evidence type="ECO:0000256" key="2">
    <source>
        <dbReference type="ARBA" id="ARBA00008220"/>
    </source>
</evidence>
<organism evidence="10 11">
    <name type="scientific">Pseudaeromonas paramecii</name>
    <dbReference type="NCBI Taxonomy" id="2138166"/>
    <lineage>
        <taxon>Bacteria</taxon>
        <taxon>Pseudomonadati</taxon>
        <taxon>Pseudomonadota</taxon>
        <taxon>Gammaproteobacteria</taxon>
        <taxon>Aeromonadales</taxon>
        <taxon>Aeromonadaceae</taxon>
        <taxon>Pseudaeromonas</taxon>
    </lineage>
</organism>
<dbReference type="Gene3D" id="1.20.1740.10">
    <property type="entry name" value="Amino acid/polyamine transporter I"/>
    <property type="match status" value="1"/>
</dbReference>
<keyword evidence="5 9" id="KW-0812">Transmembrane</keyword>
<feature type="transmembrane region" description="Helical" evidence="9">
    <location>
        <begin position="356"/>
        <end position="378"/>
    </location>
</feature>
<proteinExistence type="inferred from homology"/>
<evidence type="ECO:0000256" key="5">
    <source>
        <dbReference type="ARBA" id="ARBA00022692"/>
    </source>
</evidence>
<feature type="transmembrane region" description="Helical" evidence="9">
    <location>
        <begin position="236"/>
        <end position="256"/>
    </location>
</feature>
<dbReference type="Proteomes" id="UP001501321">
    <property type="component" value="Unassembled WGS sequence"/>
</dbReference>
<evidence type="ECO:0000313" key="10">
    <source>
        <dbReference type="EMBL" id="GAA4493885.1"/>
    </source>
</evidence>
<dbReference type="InterPro" id="IPR002293">
    <property type="entry name" value="AA/rel_permease1"/>
</dbReference>
<dbReference type="NCBIfam" id="TIGR00905">
    <property type="entry name" value="2A0302"/>
    <property type="match status" value="1"/>
</dbReference>
<dbReference type="InterPro" id="IPR050367">
    <property type="entry name" value="APC_superfamily"/>
</dbReference>
<dbReference type="PANTHER" id="PTHR42770">
    <property type="entry name" value="AMINO ACID TRANSPORTER-RELATED"/>
    <property type="match status" value="1"/>
</dbReference>
<keyword evidence="3" id="KW-0813">Transport</keyword>
<comment type="caution">
    <text evidence="10">The sequence shown here is derived from an EMBL/GenBank/DDBJ whole genome shotgun (WGS) entry which is preliminary data.</text>
</comment>
<keyword evidence="8 9" id="KW-0472">Membrane</keyword>
<keyword evidence="7 9" id="KW-1133">Transmembrane helix</keyword>